<sequence length="262" mass="30522">MEENIYDTNSPGPDQKLVKIKVENLRLRAYIGFKKWETEKLQDVIVNFSFRYNAAKAIETDLEKDVLDYKVITKKIIHHIDRQSFHLLEKVAEDLLEIIRSNPYTRDIVVRIEKPHALRFSDNVWVEVDGKDRPNEVVVGLGSNIDPEQNTRIALQKLAEVGRIDQQTDFVYTAPQKITNQDQFLNGAVLLRTPLPYEELRHLLKSLENDMGRDRSGPKNGPRKIDLDVILYNGSIMDEEVYEYSFLQDFLKTLKPDVEFDF</sequence>
<dbReference type="Gene3D" id="3.30.1130.10">
    <property type="match status" value="1"/>
</dbReference>
<dbReference type="NCBIfam" id="TIGR01498">
    <property type="entry name" value="folK"/>
    <property type="match status" value="1"/>
</dbReference>
<dbReference type="Pfam" id="PF01288">
    <property type="entry name" value="HPPK"/>
    <property type="match status" value="1"/>
</dbReference>
<dbReference type="EC" id="2.7.6.3" evidence="4"/>
<evidence type="ECO:0000256" key="8">
    <source>
        <dbReference type="ARBA" id="ARBA00022777"/>
    </source>
</evidence>
<dbReference type="PANTHER" id="PTHR43071:SF1">
    <property type="entry name" value="2-AMINO-4-HYDROXY-6-HYDROXYMETHYLDIHYDROPTERIDINE PYROPHOSPHOKINASE"/>
    <property type="match status" value="1"/>
</dbReference>
<keyword evidence="10" id="KW-0289">Folate biosynthesis</keyword>
<evidence type="ECO:0000256" key="2">
    <source>
        <dbReference type="ARBA" id="ARBA00005810"/>
    </source>
</evidence>
<dbReference type="CDD" id="cd00483">
    <property type="entry name" value="HPPK"/>
    <property type="match status" value="1"/>
</dbReference>
<keyword evidence="8" id="KW-0418">Kinase</keyword>
<evidence type="ECO:0000313" key="16">
    <source>
        <dbReference type="Proteomes" id="UP000753961"/>
    </source>
</evidence>
<comment type="caution">
    <text evidence="15">The sequence shown here is derived from an EMBL/GenBank/DDBJ whole genome shotgun (WGS) entry which is preliminary data.</text>
</comment>
<dbReference type="InterPro" id="IPR000550">
    <property type="entry name" value="Hppk"/>
</dbReference>
<evidence type="ECO:0000256" key="11">
    <source>
        <dbReference type="ARBA" id="ARBA00029409"/>
    </source>
</evidence>
<evidence type="ECO:0000256" key="10">
    <source>
        <dbReference type="ARBA" id="ARBA00022909"/>
    </source>
</evidence>
<evidence type="ECO:0000313" key="15">
    <source>
        <dbReference type="EMBL" id="MBY5959722.1"/>
    </source>
</evidence>
<dbReference type="GO" id="GO:0003848">
    <property type="term" value="F:2-amino-4-hydroxy-6-hydroxymethyldihydropteridine diphosphokinase activity"/>
    <property type="evidence" value="ECO:0007669"/>
    <property type="project" value="UniProtKB-EC"/>
</dbReference>
<keyword evidence="6 15" id="KW-0808">Transferase</keyword>
<dbReference type="AlphaFoldDB" id="A0A953HQ52"/>
<reference evidence="15" key="1">
    <citation type="submission" date="2021-06" db="EMBL/GenBank/DDBJ databases">
        <title>44 bacteria genomes isolated from Dapeng, Shenzhen.</title>
        <authorList>
            <person name="Zheng W."/>
            <person name="Yu S."/>
            <person name="Huang Y."/>
        </authorList>
    </citation>
    <scope>NUCLEOTIDE SEQUENCE</scope>
    <source>
        <strain evidence="15">DP5N28-2</strain>
    </source>
</reference>
<dbReference type="GO" id="GO:0004150">
    <property type="term" value="F:dihydroneopterin aldolase activity"/>
    <property type="evidence" value="ECO:0007669"/>
    <property type="project" value="InterPro"/>
</dbReference>
<gene>
    <name evidence="15" type="primary">folK</name>
    <name evidence="15" type="ORF">KUV50_16330</name>
</gene>
<evidence type="ECO:0000256" key="5">
    <source>
        <dbReference type="ARBA" id="ARBA00016218"/>
    </source>
</evidence>
<dbReference type="GO" id="GO:0046656">
    <property type="term" value="P:folic acid biosynthetic process"/>
    <property type="evidence" value="ECO:0007669"/>
    <property type="project" value="UniProtKB-KW"/>
</dbReference>
<evidence type="ECO:0000256" key="1">
    <source>
        <dbReference type="ARBA" id="ARBA00005051"/>
    </source>
</evidence>
<name>A0A953HQ52_9BACT</name>
<dbReference type="GO" id="GO:0016301">
    <property type="term" value="F:kinase activity"/>
    <property type="evidence" value="ECO:0007669"/>
    <property type="project" value="UniProtKB-KW"/>
</dbReference>
<evidence type="ECO:0000256" key="3">
    <source>
        <dbReference type="ARBA" id="ARBA00009640"/>
    </source>
</evidence>
<keyword evidence="16" id="KW-1185">Reference proteome</keyword>
<dbReference type="Gene3D" id="3.30.70.560">
    <property type="entry name" value="7,8-Dihydro-6-hydroxymethylpterin-pyrophosphokinase HPPK"/>
    <property type="match status" value="1"/>
</dbReference>
<dbReference type="InterPro" id="IPR043133">
    <property type="entry name" value="GTP-CH-I_C/QueF"/>
</dbReference>
<evidence type="ECO:0000256" key="9">
    <source>
        <dbReference type="ARBA" id="ARBA00022840"/>
    </source>
</evidence>
<dbReference type="NCBIfam" id="TIGR00526">
    <property type="entry name" value="folB_dom"/>
    <property type="match status" value="1"/>
</dbReference>
<keyword evidence="9" id="KW-0067">ATP-binding</keyword>
<dbReference type="SMART" id="SM00905">
    <property type="entry name" value="FolB"/>
    <property type="match status" value="1"/>
</dbReference>
<feature type="domain" description="7,8-dihydro-6-hydroxymethylpterin-pyrophosphokinase" evidence="14">
    <location>
        <begin position="219"/>
        <end position="230"/>
    </location>
</feature>
<evidence type="ECO:0000256" key="13">
    <source>
        <dbReference type="ARBA" id="ARBA00033413"/>
    </source>
</evidence>
<dbReference type="RefSeq" id="WP_222581259.1">
    <property type="nucleotide sequence ID" value="NZ_JAHVHU010000017.1"/>
</dbReference>
<comment type="pathway">
    <text evidence="1">Cofactor biosynthesis; tetrahydrofolate biosynthesis; 2-amino-4-hydroxy-6-hydroxymethyl-7,8-dihydropteridine diphosphate from 7,8-dihydroneopterin triphosphate: step 4/4.</text>
</comment>
<dbReference type="Pfam" id="PF02152">
    <property type="entry name" value="FolB"/>
    <property type="match status" value="1"/>
</dbReference>
<evidence type="ECO:0000256" key="4">
    <source>
        <dbReference type="ARBA" id="ARBA00013253"/>
    </source>
</evidence>
<dbReference type="PANTHER" id="PTHR43071">
    <property type="entry name" value="2-AMINO-4-HYDROXY-6-HYDROXYMETHYLDIHYDROPTERIDINE PYROPHOSPHOKINASE"/>
    <property type="match status" value="1"/>
</dbReference>
<organism evidence="15 16">
    <name type="scientific">Membranihabitans marinus</name>
    <dbReference type="NCBI Taxonomy" id="1227546"/>
    <lineage>
        <taxon>Bacteria</taxon>
        <taxon>Pseudomonadati</taxon>
        <taxon>Bacteroidota</taxon>
        <taxon>Saprospiria</taxon>
        <taxon>Saprospirales</taxon>
        <taxon>Saprospiraceae</taxon>
        <taxon>Membranihabitans</taxon>
    </lineage>
</organism>
<dbReference type="SUPFAM" id="SSF55083">
    <property type="entry name" value="6-hydroxymethyl-7,8-dihydropterin pyrophosphokinase, HPPK"/>
    <property type="match status" value="1"/>
</dbReference>
<dbReference type="InterPro" id="IPR035907">
    <property type="entry name" value="Hppk_sf"/>
</dbReference>
<comment type="function">
    <text evidence="11">Catalyzes the transfer of pyrophosphate from adenosine triphosphate (ATP) to 6-hydroxymethyl-7,8-dihydropterin, an enzymatic step in folate biosynthesis pathway.</text>
</comment>
<dbReference type="SUPFAM" id="SSF55620">
    <property type="entry name" value="Tetrahydrobiopterin biosynthesis enzymes-like"/>
    <property type="match status" value="1"/>
</dbReference>
<dbReference type="GO" id="GO:0005524">
    <property type="term" value="F:ATP binding"/>
    <property type="evidence" value="ECO:0007669"/>
    <property type="project" value="UniProtKB-KW"/>
</dbReference>
<comment type="similarity">
    <text evidence="2">Belongs to the HPPK family.</text>
</comment>
<accession>A0A953HQ52</accession>
<evidence type="ECO:0000256" key="7">
    <source>
        <dbReference type="ARBA" id="ARBA00022741"/>
    </source>
</evidence>
<evidence type="ECO:0000256" key="6">
    <source>
        <dbReference type="ARBA" id="ARBA00022679"/>
    </source>
</evidence>
<dbReference type="InterPro" id="IPR006157">
    <property type="entry name" value="FolB_dom"/>
</dbReference>
<evidence type="ECO:0000256" key="12">
    <source>
        <dbReference type="ARBA" id="ARBA00029766"/>
    </source>
</evidence>
<proteinExistence type="inferred from homology"/>
<protein>
    <recommendedName>
        <fullName evidence="5">2-amino-4-hydroxy-6-hydroxymethyldihydropteridine pyrophosphokinase</fullName>
        <ecNumber evidence="4">2.7.6.3</ecNumber>
    </recommendedName>
    <alternativeName>
        <fullName evidence="12">6-hydroxymethyl-7,8-dihydropterin pyrophosphokinase</fullName>
    </alternativeName>
    <alternativeName>
        <fullName evidence="13">7,8-dihydro-6-hydroxymethylpterin-pyrophosphokinase</fullName>
    </alternativeName>
</protein>
<dbReference type="Proteomes" id="UP000753961">
    <property type="component" value="Unassembled WGS sequence"/>
</dbReference>
<keyword evidence="7" id="KW-0547">Nucleotide-binding</keyword>
<dbReference type="PROSITE" id="PS00794">
    <property type="entry name" value="HPPK"/>
    <property type="match status" value="1"/>
</dbReference>
<evidence type="ECO:0000259" key="14">
    <source>
        <dbReference type="PROSITE" id="PS00794"/>
    </source>
</evidence>
<dbReference type="EMBL" id="JAHVHU010000017">
    <property type="protein sequence ID" value="MBY5959722.1"/>
    <property type="molecule type" value="Genomic_DNA"/>
</dbReference>
<comment type="similarity">
    <text evidence="3">In the N-terminal section; belongs to the DHNA family.</text>
</comment>